<dbReference type="InterPro" id="IPR038379">
    <property type="entry name" value="SecE_sf"/>
</dbReference>
<evidence type="ECO:0000313" key="10">
    <source>
        <dbReference type="EMBL" id="OGY32396.1"/>
    </source>
</evidence>
<evidence type="ECO:0000256" key="2">
    <source>
        <dbReference type="ARBA" id="ARBA00022448"/>
    </source>
</evidence>
<proteinExistence type="inferred from homology"/>
<comment type="subcellular location">
    <subcellularLocation>
        <location evidence="9">Cell membrane</location>
        <topology evidence="9">Single-pass membrane protein</topology>
    </subcellularLocation>
    <subcellularLocation>
        <location evidence="1">Membrane</location>
    </subcellularLocation>
</comment>
<dbReference type="PANTHER" id="PTHR33910">
    <property type="entry name" value="PROTEIN TRANSLOCASE SUBUNIT SECE"/>
    <property type="match status" value="1"/>
</dbReference>
<keyword evidence="5 9" id="KW-0653">Protein transport</keyword>
<evidence type="ECO:0000256" key="3">
    <source>
        <dbReference type="ARBA" id="ARBA00022475"/>
    </source>
</evidence>
<dbReference type="Proteomes" id="UP000179279">
    <property type="component" value="Unassembled WGS sequence"/>
</dbReference>
<dbReference type="PROSITE" id="PS01067">
    <property type="entry name" value="SECE_SEC61G"/>
    <property type="match status" value="1"/>
</dbReference>
<evidence type="ECO:0000256" key="4">
    <source>
        <dbReference type="ARBA" id="ARBA00022692"/>
    </source>
</evidence>
<dbReference type="HAMAP" id="MF_00422">
    <property type="entry name" value="SecE"/>
    <property type="match status" value="1"/>
</dbReference>
<keyword evidence="8 9" id="KW-0472">Membrane</keyword>
<dbReference type="PANTHER" id="PTHR33910:SF1">
    <property type="entry name" value="PROTEIN TRANSLOCASE SUBUNIT SECE"/>
    <property type="match status" value="1"/>
</dbReference>
<dbReference type="InterPro" id="IPR005807">
    <property type="entry name" value="SecE_bac"/>
</dbReference>
<dbReference type="AlphaFoldDB" id="A0A1G1WXB2"/>
<organism evidence="10 11">
    <name type="scientific">Candidatus Woykebacteria bacterium RIFCSPLOWO2_01_FULL_41_12</name>
    <dbReference type="NCBI Taxonomy" id="1802604"/>
    <lineage>
        <taxon>Bacteria</taxon>
        <taxon>Candidatus Woykeibacteriota</taxon>
    </lineage>
</organism>
<keyword evidence="7 9" id="KW-0811">Translocation</keyword>
<reference evidence="10 11" key="1">
    <citation type="journal article" date="2016" name="Nat. Commun.">
        <title>Thousands of microbial genomes shed light on interconnected biogeochemical processes in an aquifer system.</title>
        <authorList>
            <person name="Anantharaman K."/>
            <person name="Brown C.T."/>
            <person name="Hug L.A."/>
            <person name="Sharon I."/>
            <person name="Castelle C.J."/>
            <person name="Probst A.J."/>
            <person name="Thomas B.C."/>
            <person name="Singh A."/>
            <person name="Wilkins M.J."/>
            <person name="Karaoz U."/>
            <person name="Brodie E.L."/>
            <person name="Williams K.H."/>
            <person name="Hubbard S.S."/>
            <person name="Banfield J.F."/>
        </authorList>
    </citation>
    <scope>NUCLEOTIDE SEQUENCE [LARGE SCALE GENOMIC DNA]</scope>
</reference>
<comment type="subunit">
    <text evidence="9">Component of the Sec protein translocase complex. Heterotrimer consisting of SecY, SecE and SecG subunits. The heterotrimers can form oligomers, although 1 heterotrimer is thought to be able to translocate proteins. Interacts with the ribosome. Interacts with SecDF, and other proteins may be involved. Interacts with SecA.</text>
</comment>
<comment type="caution">
    <text evidence="10">The sequence shown here is derived from an EMBL/GenBank/DDBJ whole genome shotgun (WGS) entry which is preliminary data.</text>
</comment>
<dbReference type="GO" id="GO:0009306">
    <property type="term" value="P:protein secretion"/>
    <property type="evidence" value="ECO:0007669"/>
    <property type="project" value="UniProtKB-UniRule"/>
</dbReference>
<gene>
    <name evidence="9" type="primary">secE</name>
    <name evidence="10" type="ORF">A3A57_00515</name>
</gene>
<evidence type="ECO:0000256" key="9">
    <source>
        <dbReference type="HAMAP-Rule" id="MF_00422"/>
    </source>
</evidence>
<evidence type="ECO:0000256" key="6">
    <source>
        <dbReference type="ARBA" id="ARBA00022989"/>
    </source>
</evidence>
<feature type="transmembrane region" description="Helical" evidence="9">
    <location>
        <begin position="30"/>
        <end position="52"/>
    </location>
</feature>
<dbReference type="GO" id="GO:0043952">
    <property type="term" value="P:protein transport by the Sec complex"/>
    <property type="evidence" value="ECO:0007669"/>
    <property type="project" value="UniProtKB-UniRule"/>
</dbReference>
<evidence type="ECO:0000256" key="8">
    <source>
        <dbReference type="ARBA" id="ARBA00023136"/>
    </source>
</evidence>
<evidence type="ECO:0000313" key="11">
    <source>
        <dbReference type="Proteomes" id="UP000179279"/>
    </source>
</evidence>
<dbReference type="GO" id="GO:0065002">
    <property type="term" value="P:intracellular protein transmembrane transport"/>
    <property type="evidence" value="ECO:0007669"/>
    <property type="project" value="UniProtKB-UniRule"/>
</dbReference>
<dbReference type="Gene3D" id="1.20.5.1030">
    <property type="entry name" value="Preprotein translocase secy subunit"/>
    <property type="match status" value="1"/>
</dbReference>
<protein>
    <recommendedName>
        <fullName evidence="9">Protein translocase subunit SecE</fullName>
    </recommendedName>
</protein>
<keyword evidence="4 9" id="KW-0812">Transmembrane</keyword>
<accession>A0A1G1WXB2</accession>
<dbReference type="GO" id="GO:0008320">
    <property type="term" value="F:protein transmembrane transporter activity"/>
    <property type="evidence" value="ECO:0007669"/>
    <property type="project" value="UniProtKB-UniRule"/>
</dbReference>
<evidence type="ECO:0000256" key="7">
    <source>
        <dbReference type="ARBA" id="ARBA00023010"/>
    </source>
</evidence>
<dbReference type="GO" id="GO:0005886">
    <property type="term" value="C:plasma membrane"/>
    <property type="evidence" value="ECO:0007669"/>
    <property type="project" value="UniProtKB-SubCell"/>
</dbReference>
<dbReference type="GO" id="GO:0006605">
    <property type="term" value="P:protein targeting"/>
    <property type="evidence" value="ECO:0007669"/>
    <property type="project" value="UniProtKB-UniRule"/>
</dbReference>
<comment type="function">
    <text evidence="9">Essential subunit of the Sec protein translocation channel SecYEG. Clamps together the 2 halves of SecY. May contact the channel plug during translocation.</text>
</comment>
<dbReference type="InterPro" id="IPR001901">
    <property type="entry name" value="Translocase_SecE/Sec61-g"/>
</dbReference>
<name>A0A1G1WXB2_9BACT</name>
<keyword evidence="3 9" id="KW-1003">Cell membrane</keyword>
<evidence type="ECO:0000256" key="5">
    <source>
        <dbReference type="ARBA" id="ARBA00022927"/>
    </source>
</evidence>
<dbReference type="NCBIfam" id="TIGR00964">
    <property type="entry name" value="secE_bact"/>
    <property type="match status" value="1"/>
</dbReference>
<evidence type="ECO:0000256" key="1">
    <source>
        <dbReference type="ARBA" id="ARBA00004370"/>
    </source>
</evidence>
<dbReference type="EMBL" id="MHDA01000018">
    <property type="protein sequence ID" value="OGY32396.1"/>
    <property type="molecule type" value="Genomic_DNA"/>
</dbReference>
<keyword evidence="2 9" id="KW-0813">Transport</keyword>
<comment type="similarity">
    <text evidence="9">Belongs to the SecE/SEC61-gamma family.</text>
</comment>
<sequence length="62" mass="7056">MAVKPLDYLKETWTELGKITWPTRNEVIKMSVTVLIVSGLIAVFIAGLDIFFTEFISRLINL</sequence>
<dbReference type="Pfam" id="PF00584">
    <property type="entry name" value="SecE"/>
    <property type="match status" value="1"/>
</dbReference>
<keyword evidence="6 9" id="KW-1133">Transmembrane helix</keyword>